<evidence type="ECO:0000256" key="8">
    <source>
        <dbReference type="ARBA" id="ARBA00022741"/>
    </source>
</evidence>
<dbReference type="Pfam" id="PF14689">
    <property type="entry name" value="SPOB_a"/>
    <property type="match status" value="1"/>
</dbReference>
<dbReference type="InterPro" id="IPR003594">
    <property type="entry name" value="HATPase_dom"/>
</dbReference>
<dbReference type="Pfam" id="PF00989">
    <property type="entry name" value="PAS"/>
    <property type="match status" value="1"/>
</dbReference>
<dbReference type="NCBIfam" id="NF008298">
    <property type="entry name" value="PRK11086.1"/>
    <property type="match status" value="1"/>
</dbReference>
<evidence type="ECO:0000256" key="13">
    <source>
        <dbReference type="ARBA" id="ARBA00023136"/>
    </source>
</evidence>
<evidence type="ECO:0000313" key="16">
    <source>
        <dbReference type="EMBL" id="AOM83567.1"/>
    </source>
</evidence>
<dbReference type="EMBL" id="CP012502">
    <property type="protein sequence ID" value="AOM83567.1"/>
    <property type="molecule type" value="Genomic_DNA"/>
</dbReference>
<dbReference type="Pfam" id="PF02518">
    <property type="entry name" value="HATPase_c"/>
    <property type="match status" value="1"/>
</dbReference>
<evidence type="ECO:0000259" key="15">
    <source>
        <dbReference type="PROSITE" id="PS50109"/>
    </source>
</evidence>
<evidence type="ECO:0000256" key="7">
    <source>
        <dbReference type="ARBA" id="ARBA00022692"/>
    </source>
</evidence>
<dbReference type="SUPFAM" id="SSF55890">
    <property type="entry name" value="Sporulation response regulatory protein Spo0B"/>
    <property type="match status" value="1"/>
</dbReference>
<sequence length="514" mass="57540">MIGSLLLTGFLISQFIEQRTYDQIELRANNIADVVSLSELISRELATRNEDNKIQAYAEVIRKETGVDFVVVLDMDRLRQSHPNPSLVGETFQGNDEEAVLQGENYVSIGEGSLGFSLRSFSPIFYDETQVGAVAVGILLDEVEREVRIGHIIIITGLLIGLLAGIIGAYILGRKIKRIMFGLEPDEIAKILGERNSLIQSVKEGIIAINKDGTVSLVNSEAYTLLKKTGFKDNPVGEDIEKVLPRSRLKTVLHSGKRELDEEFSFPEVSILVNRVPIMVKGEIIGAVATFRDKTEVQRLAEELTGVKTYAEALRAKSHEFKNKLQVIMAMLHLESYDELKHYMKKEITDHDQELEFIKKKIYDPVIAAVLTGKLSYARENGVKMILSDETYVPESKTPEIAHKLVSIIGNLVDNAIEANSDEIYVELVYEHFEMEIVVSDNGTGIPDEIHNRVLERGITTKGEHRGFGLPIVNSNIQSMDGTISIRSSEEGTSFYVKIPYVVKEDQHDSYTNR</sequence>
<protein>
    <recommendedName>
        <fullName evidence="3">histidine kinase</fullName>
        <ecNumber evidence="3">2.7.13.3</ecNumber>
    </recommendedName>
</protein>
<comment type="catalytic activity">
    <reaction evidence="1">
        <text>ATP + protein L-histidine = ADP + protein N-phospho-L-histidine.</text>
        <dbReference type="EC" id="2.7.13.3"/>
    </reaction>
</comment>
<dbReference type="SMART" id="SM00387">
    <property type="entry name" value="HATPase_c"/>
    <property type="match status" value="1"/>
</dbReference>
<keyword evidence="17" id="KW-1185">Reference proteome</keyword>
<dbReference type="STRING" id="632773.BBEV_2209"/>
<dbReference type="InterPro" id="IPR033463">
    <property type="entry name" value="sCache_3"/>
</dbReference>
<dbReference type="Gene3D" id="3.30.450.20">
    <property type="entry name" value="PAS domain"/>
    <property type="match status" value="2"/>
</dbReference>
<proteinExistence type="predicted"/>
<keyword evidence="8" id="KW-0547">Nucleotide-binding</keyword>
<keyword evidence="12" id="KW-0902">Two-component regulatory system</keyword>
<feature type="transmembrane region" description="Helical" evidence="14">
    <location>
        <begin position="149"/>
        <end position="172"/>
    </location>
</feature>
<keyword evidence="9 16" id="KW-0418">Kinase</keyword>
<dbReference type="Gene3D" id="3.30.565.10">
    <property type="entry name" value="Histidine kinase-like ATPase, C-terminal domain"/>
    <property type="match status" value="1"/>
</dbReference>
<dbReference type="FunFam" id="3.30.450.20:FF:000018">
    <property type="entry name" value="Sensor histidine kinase DcuS"/>
    <property type="match status" value="1"/>
</dbReference>
<evidence type="ECO:0000256" key="11">
    <source>
        <dbReference type="ARBA" id="ARBA00022989"/>
    </source>
</evidence>
<keyword evidence="10" id="KW-0067">ATP-binding</keyword>
<dbReference type="RefSeq" id="WP_232318162.1">
    <property type="nucleotide sequence ID" value="NZ_CP012502.1"/>
</dbReference>
<keyword evidence="7 14" id="KW-0812">Transmembrane</keyword>
<evidence type="ECO:0000256" key="5">
    <source>
        <dbReference type="ARBA" id="ARBA00022553"/>
    </source>
</evidence>
<evidence type="ECO:0000256" key="2">
    <source>
        <dbReference type="ARBA" id="ARBA00004651"/>
    </source>
</evidence>
<evidence type="ECO:0000256" key="14">
    <source>
        <dbReference type="SAM" id="Phobius"/>
    </source>
</evidence>
<dbReference type="InterPro" id="IPR016120">
    <property type="entry name" value="Sig_transdc_His_kin_SpoOB"/>
</dbReference>
<dbReference type="PROSITE" id="PS50109">
    <property type="entry name" value="HIS_KIN"/>
    <property type="match status" value="1"/>
</dbReference>
<reference evidence="16 17" key="1">
    <citation type="submission" date="2015-08" db="EMBL/GenBank/DDBJ databases">
        <title>The complete genome sequence of Bacillus beveridgei MLTeJB.</title>
        <authorList>
            <person name="Hanson T.E."/>
            <person name="Mesa C."/>
            <person name="Basesman S.M."/>
            <person name="Oremland R.S."/>
        </authorList>
    </citation>
    <scope>NUCLEOTIDE SEQUENCE [LARGE SCALE GENOMIC DNA]</scope>
    <source>
        <strain evidence="16 17">MLTeJB</strain>
    </source>
</reference>
<dbReference type="AlphaFoldDB" id="A0A1D7QX27"/>
<evidence type="ECO:0000256" key="10">
    <source>
        <dbReference type="ARBA" id="ARBA00022840"/>
    </source>
</evidence>
<dbReference type="Gene3D" id="1.10.287.130">
    <property type="match status" value="1"/>
</dbReference>
<dbReference type="GO" id="GO:0006355">
    <property type="term" value="P:regulation of DNA-templated transcription"/>
    <property type="evidence" value="ECO:0007669"/>
    <property type="project" value="InterPro"/>
</dbReference>
<evidence type="ECO:0000313" key="17">
    <source>
        <dbReference type="Proteomes" id="UP000094463"/>
    </source>
</evidence>
<keyword evidence="13 14" id="KW-0472">Membrane</keyword>
<dbReference type="EC" id="2.7.13.3" evidence="3"/>
<dbReference type="SUPFAM" id="SSF55874">
    <property type="entry name" value="ATPase domain of HSP90 chaperone/DNA topoisomerase II/histidine kinase"/>
    <property type="match status" value="1"/>
</dbReference>
<dbReference type="PANTHER" id="PTHR43065">
    <property type="entry name" value="SENSOR HISTIDINE KINASE"/>
    <property type="match status" value="1"/>
</dbReference>
<evidence type="ECO:0000256" key="4">
    <source>
        <dbReference type="ARBA" id="ARBA00022475"/>
    </source>
</evidence>
<dbReference type="GO" id="GO:0005886">
    <property type="term" value="C:plasma membrane"/>
    <property type="evidence" value="ECO:0007669"/>
    <property type="project" value="UniProtKB-SubCell"/>
</dbReference>
<keyword evidence="6 16" id="KW-0808">Transferase</keyword>
<evidence type="ECO:0000256" key="9">
    <source>
        <dbReference type="ARBA" id="ARBA00022777"/>
    </source>
</evidence>
<keyword evidence="11 14" id="KW-1133">Transmembrane helix</keyword>
<dbReference type="InterPro" id="IPR029151">
    <property type="entry name" value="Sensor-like_sf"/>
</dbReference>
<gene>
    <name evidence="16" type="primary">malK</name>
    <name evidence="16" type="ORF">BBEV_2209</name>
</gene>
<dbReference type="SUPFAM" id="SSF103190">
    <property type="entry name" value="Sensory domain-like"/>
    <property type="match status" value="1"/>
</dbReference>
<keyword evidence="4" id="KW-1003">Cell membrane</keyword>
<dbReference type="Pfam" id="PF17203">
    <property type="entry name" value="sCache_3_2"/>
    <property type="match status" value="1"/>
</dbReference>
<dbReference type="PRINTS" id="PR00344">
    <property type="entry name" value="BCTRLSENSOR"/>
</dbReference>
<evidence type="ECO:0000256" key="1">
    <source>
        <dbReference type="ARBA" id="ARBA00000085"/>
    </source>
</evidence>
<dbReference type="InterPro" id="IPR005467">
    <property type="entry name" value="His_kinase_dom"/>
</dbReference>
<dbReference type="InterPro" id="IPR036890">
    <property type="entry name" value="HATPase_C_sf"/>
</dbReference>
<name>A0A1D7QX27_9BACI</name>
<organism evidence="16 17">
    <name type="scientific">Salisediminibacterium beveridgei</name>
    <dbReference type="NCBI Taxonomy" id="632773"/>
    <lineage>
        <taxon>Bacteria</taxon>
        <taxon>Bacillati</taxon>
        <taxon>Bacillota</taxon>
        <taxon>Bacilli</taxon>
        <taxon>Bacillales</taxon>
        <taxon>Bacillaceae</taxon>
        <taxon>Salisediminibacterium</taxon>
    </lineage>
</organism>
<dbReference type="InterPro" id="IPR013767">
    <property type="entry name" value="PAS_fold"/>
</dbReference>
<evidence type="ECO:0000256" key="3">
    <source>
        <dbReference type="ARBA" id="ARBA00012438"/>
    </source>
</evidence>
<evidence type="ECO:0000256" key="6">
    <source>
        <dbReference type="ARBA" id="ARBA00022679"/>
    </source>
</evidence>
<dbReference type="KEGG" id="bbev:BBEV_2209"/>
<dbReference type="InterPro" id="IPR039506">
    <property type="entry name" value="SPOB_a"/>
</dbReference>
<dbReference type="Proteomes" id="UP000094463">
    <property type="component" value="Chromosome"/>
</dbReference>
<accession>A0A1D7QX27</accession>
<dbReference type="GO" id="GO:0000155">
    <property type="term" value="F:phosphorelay sensor kinase activity"/>
    <property type="evidence" value="ECO:0007669"/>
    <property type="project" value="InterPro"/>
</dbReference>
<dbReference type="InterPro" id="IPR004358">
    <property type="entry name" value="Sig_transdc_His_kin-like_C"/>
</dbReference>
<evidence type="ECO:0000256" key="12">
    <source>
        <dbReference type="ARBA" id="ARBA00023012"/>
    </source>
</evidence>
<keyword evidence="5" id="KW-0597">Phosphoprotein</keyword>
<comment type="subcellular location">
    <subcellularLocation>
        <location evidence="2">Cell membrane</location>
        <topology evidence="2">Multi-pass membrane protein</topology>
    </subcellularLocation>
</comment>
<dbReference type="GO" id="GO:0005524">
    <property type="term" value="F:ATP binding"/>
    <property type="evidence" value="ECO:0007669"/>
    <property type="project" value="UniProtKB-KW"/>
</dbReference>
<feature type="domain" description="Histidine kinase" evidence="15">
    <location>
        <begin position="316"/>
        <end position="503"/>
    </location>
</feature>